<comment type="caution">
    <text evidence="5">The sequence shown here is derived from an EMBL/GenBank/DDBJ whole genome shotgun (WGS) entry which is preliminary data.</text>
</comment>
<dbReference type="InterPro" id="IPR025110">
    <property type="entry name" value="AMP-bd_C"/>
</dbReference>
<proteinExistence type="inferred from homology"/>
<keyword evidence="6" id="KW-1185">Reference proteome</keyword>
<dbReference type="AlphaFoldDB" id="A0A917STJ5"/>
<name>A0A917STJ5_9ACTN</name>
<dbReference type="Pfam" id="PF13193">
    <property type="entry name" value="AMP-binding_C"/>
    <property type="match status" value="1"/>
</dbReference>
<protein>
    <submittedName>
        <fullName evidence="5">AMP-binding protein</fullName>
    </submittedName>
</protein>
<dbReference type="EMBL" id="BMNA01000002">
    <property type="protein sequence ID" value="GGL94896.1"/>
    <property type="molecule type" value="Genomic_DNA"/>
</dbReference>
<dbReference type="FunFam" id="3.30.300.30:FF:000008">
    <property type="entry name" value="2,3-dihydroxybenzoate-AMP ligase"/>
    <property type="match status" value="1"/>
</dbReference>
<feature type="domain" description="AMP-dependent synthetase/ligase" evidence="3">
    <location>
        <begin position="27"/>
        <end position="413"/>
    </location>
</feature>
<dbReference type="GO" id="GO:0031956">
    <property type="term" value="F:medium-chain fatty acid-CoA ligase activity"/>
    <property type="evidence" value="ECO:0007669"/>
    <property type="project" value="TreeGrafter"/>
</dbReference>
<dbReference type="PANTHER" id="PTHR43201">
    <property type="entry name" value="ACYL-COA SYNTHETASE"/>
    <property type="match status" value="1"/>
</dbReference>
<dbReference type="GO" id="GO:0006631">
    <property type="term" value="P:fatty acid metabolic process"/>
    <property type="evidence" value="ECO:0007669"/>
    <property type="project" value="TreeGrafter"/>
</dbReference>
<comment type="similarity">
    <text evidence="1">Belongs to the ATP-dependent AMP-binding enzyme family.</text>
</comment>
<evidence type="ECO:0000256" key="2">
    <source>
        <dbReference type="ARBA" id="ARBA00022598"/>
    </source>
</evidence>
<accession>A0A917STJ5</accession>
<dbReference type="Proteomes" id="UP000655208">
    <property type="component" value="Unassembled WGS sequence"/>
</dbReference>
<keyword evidence="2" id="KW-0436">Ligase</keyword>
<evidence type="ECO:0000259" key="4">
    <source>
        <dbReference type="Pfam" id="PF13193"/>
    </source>
</evidence>
<sequence length="561" mass="59124">MGVVTDADAATVGPIETTWSRELASASREEGDRHAFRFAGPDWSADLTFAAWGRLSDAVATSLAALGVGPGERVAVLAPGGPVWPVLQTACSRLGAVIVPVNTRYRSDELGHVLGVAAPVVAVVIERFHRTDYGALVSEVLAKVSAVTRLVLLDDSVQASLDPAGSGRTASAAAAGVAGAPLRWEAFLRLGAGTPVPTDVSEPGAAVLMQFTSGTSAFPKAALLSNRASYGATWHMGARMGITRDDVYFSTQPMYHVGGSVATTLLALGARCTMVVPERYSVEAVFDLVPRHGCTARTGQAAMYAMEMAHPDFSPELFASVVKAWSGGSADLKRSIRDVMGIDEVTTIYGLTETGGTTTITAQDDGDDVRWDSCGRPIPGVEVAVAHDGVIDTVPAVVGEVCIRGWSVMNGYFGDPTATAAAIDTDGWFHTGDLGSLDERGYLYFVDRLKDMIKPGGENVSAAEVERVIFGHPAVAEVAVVGRPDARLGEVPVAFVELRRGGDAAEAAIIAWCAARMASFKVPREIHFVQDWPMTESGKIQKRLLRERLAGQDGALIGRTG</sequence>
<dbReference type="PANTHER" id="PTHR43201:SF5">
    <property type="entry name" value="MEDIUM-CHAIN ACYL-COA LIGASE ACSF2, MITOCHONDRIAL"/>
    <property type="match status" value="1"/>
</dbReference>
<feature type="domain" description="AMP-binding enzyme C-terminal" evidence="4">
    <location>
        <begin position="464"/>
        <end position="539"/>
    </location>
</feature>
<evidence type="ECO:0000313" key="6">
    <source>
        <dbReference type="Proteomes" id="UP000655208"/>
    </source>
</evidence>
<dbReference type="SUPFAM" id="SSF56801">
    <property type="entry name" value="Acetyl-CoA synthetase-like"/>
    <property type="match status" value="1"/>
</dbReference>
<organism evidence="5 6">
    <name type="scientific">Nakamurella endophytica</name>
    <dbReference type="NCBI Taxonomy" id="1748367"/>
    <lineage>
        <taxon>Bacteria</taxon>
        <taxon>Bacillati</taxon>
        <taxon>Actinomycetota</taxon>
        <taxon>Actinomycetes</taxon>
        <taxon>Nakamurellales</taxon>
        <taxon>Nakamurellaceae</taxon>
        <taxon>Nakamurella</taxon>
    </lineage>
</organism>
<evidence type="ECO:0000259" key="3">
    <source>
        <dbReference type="Pfam" id="PF00501"/>
    </source>
</evidence>
<dbReference type="InterPro" id="IPR000873">
    <property type="entry name" value="AMP-dep_synth/lig_dom"/>
</dbReference>
<reference evidence="5" key="2">
    <citation type="submission" date="2020-09" db="EMBL/GenBank/DDBJ databases">
        <authorList>
            <person name="Sun Q."/>
            <person name="Zhou Y."/>
        </authorList>
    </citation>
    <scope>NUCLEOTIDE SEQUENCE</scope>
    <source>
        <strain evidence="5">CGMCC 4.7308</strain>
    </source>
</reference>
<dbReference type="RefSeq" id="WP_188940685.1">
    <property type="nucleotide sequence ID" value="NZ_BMNA01000002.1"/>
</dbReference>
<dbReference type="Gene3D" id="3.40.50.12780">
    <property type="entry name" value="N-terminal domain of ligase-like"/>
    <property type="match status" value="1"/>
</dbReference>
<evidence type="ECO:0000256" key="1">
    <source>
        <dbReference type="ARBA" id="ARBA00006432"/>
    </source>
</evidence>
<dbReference type="InterPro" id="IPR042099">
    <property type="entry name" value="ANL_N_sf"/>
</dbReference>
<gene>
    <name evidence="5" type="ORF">GCM10011594_13360</name>
</gene>
<evidence type="ECO:0000313" key="5">
    <source>
        <dbReference type="EMBL" id="GGL94896.1"/>
    </source>
</evidence>
<dbReference type="InterPro" id="IPR045851">
    <property type="entry name" value="AMP-bd_C_sf"/>
</dbReference>
<dbReference type="Gene3D" id="3.30.300.30">
    <property type="match status" value="1"/>
</dbReference>
<reference evidence="5" key="1">
    <citation type="journal article" date="2014" name="Int. J. Syst. Evol. Microbiol.">
        <title>Complete genome sequence of Corynebacterium casei LMG S-19264T (=DSM 44701T), isolated from a smear-ripened cheese.</title>
        <authorList>
            <consortium name="US DOE Joint Genome Institute (JGI-PGF)"/>
            <person name="Walter F."/>
            <person name="Albersmeier A."/>
            <person name="Kalinowski J."/>
            <person name="Ruckert C."/>
        </authorList>
    </citation>
    <scope>NUCLEOTIDE SEQUENCE</scope>
    <source>
        <strain evidence="5">CGMCC 4.7308</strain>
    </source>
</reference>
<dbReference type="Pfam" id="PF00501">
    <property type="entry name" value="AMP-binding"/>
    <property type="match status" value="1"/>
</dbReference>